<feature type="non-terminal residue" evidence="4">
    <location>
        <position position="99"/>
    </location>
</feature>
<sequence length="99" mass="10623">LLAFLLALLMLRLRQWRRSRSDLPSASSGTLRAMPVSHFVGIEGVRAFLHSYAHDVPLTADSRQSQLGCPGGSCCNTLPAAPPPDKDVPLLLPEESSSA</sequence>
<feature type="chain" id="PRO_5029452657" evidence="2">
    <location>
        <begin position="22"/>
        <end position="99"/>
    </location>
</feature>
<dbReference type="Proteomes" id="UP000534426">
    <property type="component" value="Unassembled WGS sequence"/>
</dbReference>
<comment type="caution">
    <text evidence="4">The sequence shown here is derived from an EMBL/GenBank/DDBJ whole genome shotgun (WGS) entry which is preliminary data.</text>
</comment>
<evidence type="ECO:0000256" key="1">
    <source>
        <dbReference type="SAM" id="MobiDB-lite"/>
    </source>
</evidence>
<proteinExistence type="predicted"/>
<dbReference type="InterPro" id="IPR032455">
    <property type="entry name" value="Cadherin_C"/>
</dbReference>
<evidence type="ECO:0000256" key="2">
    <source>
        <dbReference type="SAM" id="SignalP"/>
    </source>
</evidence>
<dbReference type="AlphaFoldDB" id="A0A7K4LGK3"/>
<dbReference type="Pfam" id="PF16492">
    <property type="entry name" value="Cadherin_C_2"/>
    <property type="match status" value="1"/>
</dbReference>
<organism evidence="4 5">
    <name type="scientific">Crypturellus undulatus</name>
    <dbReference type="NCBI Taxonomy" id="48396"/>
    <lineage>
        <taxon>Eukaryota</taxon>
        <taxon>Metazoa</taxon>
        <taxon>Chordata</taxon>
        <taxon>Craniata</taxon>
        <taxon>Vertebrata</taxon>
        <taxon>Euteleostomi</taxon>
        <taxon>Archelosauria</taxon>
        <taxon>Archosauria</taxon>
        <taxon>Dinosauria</taxon>
        <taxon>Saurischia</taxon>
        <taxon>Theropoda</taxon>
        <taxon>Coelurosauria</taxon>
        <taxon>Aves</taxon>
        <taxon>Palaeognathae</taxon>
        <taxon>Tinamiformes</taxon>
        <taxon>Tinamidae</taxon>
        <taxon>Crypturellus</taxon>
    </lineage>
</organism>
<accession>A0A7K4LGK3</accession>
<evidence type="ECO:0000259" key="3">
    <source>
        <dbReference type="Pfam" id="PF16492"/>
    </source>
</evidence>
<evidence type="ECO:0000313" key="4">
    <source>
        <dbReference type="EMBL" id="NWJ03854.1"/>
    </source>
</evidence>
<name>A0A7K4LGK3_9AVES</name>
<gene>
    <name evidence="4" type="primary">Pcdhga6_0</name>
    <name evidence="4" type="ORF">CRYUND_R15547</name>
</gene>
<feature type="non-terminal residue" evidence="4">
    <location>
        <position position="1"/>
    </location>
</feature>
<protein>
    <submittedName>
        <fullName evidence="4">PCDG6 protein</fullName>
    </submittedName>
</protein>
<dbReference type="EMBL" id="VWPW01013447">
    <property type="protein sequence ID" value="NWJ03854.1"/>
    <property type="molecule type" value="Genomic_DNA"/>
</dbReference>
<feature type="domain" description="Cadherin cytoplasmic C-terminal" evidence="3">
    <location>
        <begin position="2"/>
        <end position="67"/>
    </location>
</feature>
<keyword evidence="5" id="KW-1185">Reference proteome</keyword>
<keyword evidence="2" id="KW-0732">Signal</keyword>
<reference evidence="4 5" key="1">
    <citation type="submission" date="2019-09" db="EMBL/GenBank/DDBJ databases">
        <title>Bird 10,000 Genomes (B10K) Project - Family phase.</title>
        <authorList>
            <person name="Zhang G."/>
        </authorList>
    </citation>
    <scope>NUCLEOTIDE SEQUENCE [LARGE SCALE GENOMIC DNA]</scope>
    <source>
        <strain evidence="4">B10K-MSB-37135</strain>
        <tissue evidence="4">Heart</tissue>
    </source>
</reference>
<feature type="region of interest" description="Disordered" evidence="1">
    <location>
        <begin position="80"/>
        <end position="99"/>
    </location>
</feature>
<feature type="signal peptide" evidence="2">
    <location>
        <begin position="1"/>
        <end position="21"/>
    </location>
</feature>
<evidence type="ECO:0000313" key="5">
    <source>
        <dbReference type="Proteomes" id="UP000534426"/>
    </source>
</evidence>